<protein>
    <submittedName>
        <fullName evidence="1">Uncharacterized protein</fullName>
    </submittedName>
</protein>
<organism evidence="1 2">
    <name type="scientific">Tuber borchii</name>
    <name type="common">White truffle</name>
    <dbReference type="NCBI Taxonomy" id="42251"/>
    <lineage>
        <taxon>Eukaryota</taxon>
        <taxon>Fungi</taxon>
        <taxon>Dikarya</taxon>
        <taxon>Ascomycota</taxon>
        <taxon>Pezizomycotina</taxon>
        <taxon>Pezizomycetes</taxon>
        <taxon>Pezizales</taxon>
        <taxon>Tuberaceae</taxon>
        <taxon>Tuber</taxon>
    </lineage>
</organism>
<dbReference type="OrthoDB" id="5489558at2759"/>
<sequence>MLLFTQLRLKLGEVFGKYSSLFAKEGTSARGFRTPRSRDRTRAAKLCLSCQAVWIRGPHDLCTNCELSPYIIPNEGFSNYPSPFAKKRTSTSGFRAPGPRDGIKPPRLCLGCRAVWVQGPPELCNSCELGPYILPVFQEDEEWTKKKKDKGGEGAVGEVPGWEGKYRYTEKAKAEDPTQYNILKGGFPKEIVKKYSWED</sequence>
<dbReference type="AlphaFoldDB" id="A0A2T6ZPV7"/>
<gene>
    <name evidence="1" type="ORF">B9Z19DRAFT_1194007</name>
</gene>
<comment type="caution">
    <text evidence="1">The sequence shown here is derived from an EMBL/GenBank/DDBJ whole genome shotgun (WGS) entry which is preliminary data.</text>
</comment>
<dbReference type="EMBL" id="NESQ01000152">
    <property type="protein sequence ID" value="PUU77474.1"/>
    <property type="molecule type" value="Genomic_DNA"/>
</dbReference>
<evidence type="ECO:0000313" key="1">
    <source>
        <dbReference type="EMBL" id="PUU77474.1"/>
    </source>
</evidence>
<proteinExistence type="predicted"/>
<accession>A0A2T6ZPV7</accession>
<keyword evidence="2" id="KW-1185">Reference proteome</keyword>
<dbReference type="Proteomes" id="UP000244722">
    <property type="component" value="Unassembled WGS sequence"/>
</dbReference>
<name>A0A2T6ZPV7_TUBBO</name>
<reference evidence="1 2" key="1">
    <citation type="submission" date="2017-04" db="EMBL/GenBank/DDBJ databases">
        <title>Draft genome sequence of Tuber borchii Vittad., a whitish edible truffle.</title>
        <authorList>
            <consortium name="DOE Joint Genome Institute"/>
            <person name="Murat C."/>
            <person name="Kuo A."/>
            <person name="Barry K.W."/>
            <person name="Clum A."/>
            <person name="Dockter R.B."/>
            <person name="Fauchery L."/>
            <person name="Iotti M."/>
            <person name="Kohler A."/>
            <person name="Labutti K."/>
            <person name="Lindquist E.A."/>
            <person name="Lipzen A."/>
            <person name="Ohm R.A."/>
            <person name="Wang M."/>
            <person name="Grigoriev I.V."/>
            <person name="Zambonelli A."/>
            <person name="Martin F.M."/>
        </authorList>
    </citation>
    <scope>NUCLEOTIDE SEQUENCE [LARGE SCALE GENOMIC DNA]</scope>
    <source>
        <strain evidence="1 2">Tbo3840</strain>
    </source>
</reference>
<evidence type="ECO:0000313" key="2">
    <source>
        <dbReference type="Proteomes" id="UP000244722"/>
    </source>
</evidence>